<organism evidence="1 2">
    <name type="scientific">Bacillus daqingensis</name>
    <dbReference type="NCBI Taxonomy" id="872396"/>
    <lineage>
        <taxon>Bacteria</taxon>
        <taxon>Bacillati</taxon>
        <taxon>Bacillota</taxon>
        <taxon>Bacilli</taxon>
        <taxon>Bacillales</taxon>
        <taxon>Bacillaceae</taxon>
        <taxon>Bacillus</taxon>
    </lineage>
</organism>
<dbReference type="InterPro" id="IPR037175">
    <property type="entry name" value="KFase_sf"/>
</dbReference>
<dbReference type="EMBL" id="JBHSGK010000003">
    <property type="protein sequence ID" value="MFC4735847.1"/>
    <property type="molecule type" value="Genomic_DNA"/>
</dbReference>
<dbReference type="PANTHER" id="PTHR31118">
    <property type="entry name" value="CYCLASE-LIKE PROTEIN 2"/>
    <property type="match status" value="1"/>
</dbReference>
<gene>
    <name evidence="1" type="ORF">ACFO4L_04535</name>
</gene>
<evidence type="ECO:0000313" key="1">
    <source>
        <dbReference type="EMBL" id="MFC4735847.1"/>
    </source>
</evidence>
<dbReference type="PANTHER" id="PTHR31118:SF32">
    <property type="entry name" value="KYNURENINE FORMAMIDASE"/>
    <property type="match status" value="1"/>
</dbReference>
<dbReference type="InterPro" id="IPR007325">
    <property type="entry name" value="KFase/CYL"/>
</dbReference>
<keyword evidence="2" id="KW-1185">Reference proteome</keyword>
<dbReference type="SUPFAM" id="SSF102198">
    <property type="entry name" value="Putative cyclase"/>
    <property type="match status" value="1"/>
</dbReference>
<sequence length="210" mass="22858">MNKWMDISRELHEGMNVWPGDAPFHKSGTMSMEKGDSVNVSKISMSVHTGTHADAPYHYSREGSGISEIDINRFSGPALVVGTDEWPVLTINAFQKQLPAGVRHVLFKTAAKPGSYESFPAMDPALIHALGEQGVQLIGTNAPSVDPLESKDLPAHHACLEEDILILEGLNLHIEPGLYELVAFPLKLHGADGSPVRAALRKREGSSRYD</sequence>
<dbReference type="Proteomes" id="UP001595896">
    <property type="component" value="Unassembled WGS sequence"/>
</dbReference>
<protein>
    <submittedName>
        <fullName evidence="1">Cyclase family protein</fullName>
        <ecNumber evidence="1">3.5.-.-</ecNumber>
    </submittedName>
</protein>
<dbReference type="Pfam" id="PF04199">
    <property type="entry name" value="Cyclase"/>
    <property type="match status" value="1"/>
</dbReference>
<dbReference type="GO" id="GO:0016787">
    <property type="term" value="F:hydrolase activity"/>
    <property type="evidence" value="ECO:0007669"/>
    <property type="project" value="UniProtKB-KW"/>
</dbReference>
<dbReference type="EC" id="3.5.-.-" evidence="1"/>
<evidence type="ECO:0000313" key="2">
    <source>
        <dbReference type="Proteomes" id="UP001595896"/>
    </source>
</evidence>
<accession>A0ABV9NUL8</accession>
<dbReference type="RefSeq" id="WP_377908486.1">
    <property type="nucleotide sequence ID" value="NZ_JBHSGK010000003.1"/>
</dbReference>
<proteinExistence type="predicted"/>
<dbReference type="Gene3D" id="3.50.30.50">
    <property type="entry name" value="Putative cyclase"/>
    <property type="match status" value="1"/>
</dbReference>
<keyword evidence="1" id="KW-0378">Hydrolase</keyword>
<name>A0ABV9NUL8_9BACI</name>
<reference evidence="2" key="1">
    <citation type="journal article" date="2019" name="Int. J. Syst. Evol. Microbiol.">
        <title>The Global Catalogue of Microorganisms (GCM) 10K type strain sequencing project: providing services to taxonomists for standard genome sequencing and annotation.</title>
        <authorList>
            <consortium name="The Broad Institute Genomics Platform"/>
            <consortium name="The Broad Institute Genome Sequencing Center for Infectious Disease"/>
            <person name="Wu L."/>
            <person name="Ma J."/>
        </authorList>
    </citation>
    <scope>NUCLEOTIDE SEQUENCE [LARGE SCALE GENOMIC DNA]</scope>
    <source>
        <strain evidence="2">JCM 12165</strain>
    </source>
</reference>
<comment type="caution">
    <text evidence="1">The sequence shown here is derived from an EMBL/GenBank/DDBJ whole genome shotgun (WGS) entry which is preliminary data.</text>
</comment>